<protein>
    <submittedName>
        <fullName evidence="5">Exonuclease</fullName>
    </submittedName>
</protein>
<dbReference type="Pfam" id="PF00929">
    <property type="entry name" value="RNase_T"/>
    <property type="match status" value="1"/>
</dbReference>
<keyword evidence="2" id="KW-0378">Hydrolase</keyword>
<dbReference type="PANTHER" id="PTHR23044:SF61">
    <property type="entry name" value="3'-5' EXORIBONUCLEASE 1-RELATED"/>
    <property type="match status" value="1"/>
</dbReference>
<keyword evidence="3 5" id="KW-0269">Exonuclease</keyword>
<dbReference type="SUPFAM" id="SSF53098">
    <property type="entry name" value="Ribonuclease H-like"/>
    <property type="match status" value="1"/>
</dbReference>
<evidence type="ECO:0000256" key="2">
    <source>
        <dbReference type="ARBA" id="ARBA00022801"/>
    </source>
</evidence>
<dbReference type="InterPro" id="IPR012337">
    <property type="entry name" value="RNaseH-like_sf"/>
</dbReference>
<dbReference type="InterPro" id="IPR047201">
    <property type="entry name" value="ERI-1_3'hExo-like"/>
</dbReference>
<evidence type="ECO:0000256" key="3">
    <source>
        <dbReference type="ARBA" id="ARBA00022839"/>
    </source>
</evidence>
<organism evidence="5 6">
    <name type="scientific">Clostridium uliginosum</name>
    <dbReference type="NCBI Taxonomy" id="119641"/>
    <lineage>
        <taxon>Bacteria</taxon>
        <taxon>Bacillati</taxon>
        <taxon>Bacillota</taxon>
        <taxon>Clostridia</taxon>
        <taxon>Eubacteriales</taxon>
        <taxon>Clostridiaceae</taxon>
        <taxon>Clostridium</taxon>
    </lineage>
</organism>
<keyword evidence="6" id="KW-1185">Reference proteome</keyword>
<gene>
    <name evidence="5" type="ORF">SAMN05421842_102143</name>
</gene>
<dbReference type="InterPro" id="IPR036397">
    <property type="entry name" value="RNaseH_sf"/>
</dbReference>
<dbReference type="Gene3D" id="3.30.420.10">
    <property type="entry name" value="Ribonuclease H-like superfamily/Ribonuclease H"/>
    <property type="match status" value="1"/>
</dbReference>
<feature type="domain" description="Exonuclease" evidence="4">
    <location>
        <begin position="2"/>
        <end position="195"/>
    </location>
</feature>
<evidence type="ECO:0000313" key="6">
    <source>
        <dbReference type="Proteomes" id="UP000199263"/>
    </source>
</evidence>
<evidence type="ECO:0000259" key="4">
    <source>
        <dbReference type="SMART" id="SM00479"/>
    </source>
</evidence>
<dbReference type="GO" id="GO:0003676">
    <property type="term" value="F:nucleic acid binding"/>
    <property type="evidence" value="ECO:0007669"/>
    <property type="project" value="InterPro"/>
</dbReference>
<dbReference type="Proteomes" id="UP000199263">
    <property type="component" value="Unassembled WGS sequence"/>
</dbReference>
<dbReference type="STRING" id="119641.SAMN05421842_102143"/>
<proteinExistence type="predicted"/>
<evidence type="ECO:0000256" key="1">
    <source>
        <dbReference type="ARBA" id="ARBA00022722"/>
    </source>
</evidence>
<dbReference type="AlphaFoldDB" id="A0A1I1IDD2"/>
<dbReference type="GO" id="GO:0000175">
    <property type="term" value="F:3'-5'-RNA exonuclease activity"/>
    <property type="evidence" value="ECO:0007669"/>
    <property type="project" value="InterPro"/>
</dbReference>
<reference evidence="5 6" key="1">
    <citation type="submission" date="2016-10" db="EMBL/GenBank/DDBJ databases">
        <authorList>
            <person name="de Groot N.N."/>
        </authorList>
    </citation>
    <scope>NUCLEOTIDE SEQUENCE [LARGE SCALE GENOMIC DNA]</scope>
    <source>
        <strain evidence="5 6">DSM 12992</strain>
    </source>
</reference>
<dbReference type="InterPro" id="IPR013520">
    <property type="entry name" value="Ribonucl_H"/>
</dbReference>
<dbReference type="InterPro" id="IPR051274">
    <property type="entry name" value="3-5_Exoribonuclease"/>
</dbReference>
<accession>A0A1I1IDD2</accession>
<evidence type="ECO:0000313" key="5">
    <source>
        <dbReference type="EMBL" id="SFC31753.1"/>
    </source>
</evidence>
<keyword evidence="1" id="KW-0540">Nuclease</keyword>
<dbReference type="EMBL" id="FOMG01000002">
    <property type="protein sequence ID" value="SFC31753.1"/>
    <property type="molecule type" value="Genomic_DNA"/>
</dbReference>
<sequence length="303" mass="35400">MGYIIIDLEFNNLKNITKYQENFFEVYKDLESINLENEIIEIGAVKVDNYMKTVCEMREYIKPTIFPIMNPVVTEITKIKMNTLIEKGISFKEAISKLKDMIEEGDVICSWAKDDIVELIINSNYHNYTDLSWIRQYLDLQEYSTKILAHKKALGLKSALDELKIKVDDKKLHDALNDAQYTLLVFKHIYNSRIVKNYIVKDIYNMPAIQVNNLESIEIDENKVSLKCPKCSSKINLEESFKLLSWRFVSLGICSKCKNKVLSEIIIKRTLKGEEVYNEINTVIKEEAYLNYSYKLEKLNTLK</sequence>
<dbReference type="SMART" id="SM00479">
    <property type="entry name" value="EXOIII"/>
    <property type="match status" value="1"/>
</dbReference>
<dbReference type="CDD" id="cd06133">
    <property type="entry name" value="ERI-1_3'hExo_like"/>
    <property type="match status" value="1"/>
</dbReference>
<dbReference type="PANTHER" id="PTHR23044">
    <property type="entry name" value="3'-5' EXONUCLEASE ERI1-RELATED"/>
    <property type="match status" value="1"/>
</dbReference>
<dbReference type="RefSeq" id="WP_090088411.1">
    <property type="nucleotide sequence ID" value="NZ_FOMG01000002.1"/>
</dbReference>
<name>A0A1I1IDD2_9CLOT</name>
<dbReference type="OrthoDB" id="159416at2"/>